<dbReference type="PANTHER" id="PTHR30294">
    <property type="entry name" value="MEMBRANE COMPONENT OF ABC TRANSPORTER YHHJ-RELATED"/>
    <property type="match status" value="1"/>
</dbReference>
<dbReference type="InterPro" id="IPR047817">
    <property type="entry name" value="ABC2_TM_bact-type"/>
</dbReference>
<dbReference type="GO" id="GO:0140359">
    <property type="term" value="F:ABC-type transporter activity"/>
    <property type="evidence" value="ECO:0007669"/>
    <property type="project" value="InterPro"/>
</dbReference>
<dbReference type="Pfam" id="PF12698">
    <property type="entry name" value="ABC2_membrane_3"/>
    <property type="match status" value="1"/>
</dbReference>
<evidence type="ECO:0000259" key="9">
    <source>
        <dbReference type="PROSITE" id="PS51012"/>
    </source>
</evidence>
<evidence type="ECO:0000256" key="8">
    <source>
        <dbReference type="SAM" id="Phobius"/>
    </source>
</evidence>
<feature type="transmembrane region" description="Helical" evidence="8">
    <location>
        <begin position="220"/>
        <end position="247"/>
    </location>
</feature>
<dbReference type="RefSeq" id="WP_036274319.1">
    <property type="nucleotide sequence ID" value="NZ_CP014476.1"/>
</dbReference>
<evidence type="ECO:0000256" key="4">
    <source>
        <dbReference type="ARBA" id="ARBA00022475"/>
    </source>
</evidence>
<protein>
    <submittedName>
        <fullName evidence="10">Antibiotic ABC transporter permease</fullName>
    </submittedName>
</protein>
<feature type="transmembrane region" description="Helical" evidence="8">
    <location>
        <begin position="347"/>
        <end position="365"/>
    </location>
</feature>
<accession>A0A126T1U8</accession>
<organism evidence="10 11">
    <name type="scientific">Methylomonas denitrificans</name>
    <dbReference type="NCBI Taxonomy" id="1538553"/>
    <lineage>
        <taxon>Bacteria</taxon>
        <taxon>Pseudomonadati</taxon>
        <taxon>Pseudomonadota</taxon>
        <taxon>Gammaproteobacteria</taxon>
        <taxon>Methylococcales</taxon>
        <taxon>Methylococcaceae</taxon>
        <taxon>Methylomonas</taxon>
    </lineage>
</organism>
<feature type="transmembrane region" description="Helical" evidence="8">
    <location>
        <begin position="253"/>
        <end position="274"/>
    </location>
</feature>
<comment type="subcellular location">
    <subcellularLocation>
        <location evidence="1">Cell membrane</location>
        <topology evidence="1">Multi-pass membrane protein</topology>
    </subcellularLocation>
</comment>
<sequence length="370" mass="41124">MWWRIQALLIKEFLSLLKDKKSRFVLIVPPLVQLFVLSYAATYDLNQLPIAIYNEDRGNAARDLIARFNGAPAFREVLRIERQAQIAEALDSKQVLMVLHIGPQFSRDLLSGRQPAAVQILLDGRDSNTAQIALGYARSVVSQFNSDWVRQHNQSGPPAELRVRAWFNPNLESRWFIVPGIVGLLTLVVTMTVAALSVAREREQGTFDQLLVTPFTPTEILIGKAIPGLIIGIAEASFSIFMVVFWFQVPLLGSLAALYIGIVLYVFSVIGAGLMISSLSVTQQQGLLGGFLLIVPGVILSGYATPIENMPELVQHLTLINPLRYFLIIIRGVFLEGLGVDDLVDQYWPLALIGLFCLSCAGLLFRKRMY</sequence>
<feature type="transmembrane region" description="Helical" evidence="8">
    <location>
        <begin position="175"/>
        <end position="199"/>
    </location>
</feature>
<evidence type="ECO:0000256" key="2">
    <source>
        <dbReference type="ARBA" id="ARBA00007783"/>
    </source>
</evidence>
<dbReference type="STRING" id="1538553.JT25_006015"/>
<dbReference type="OrthoDB" id="9808686at2"/>
<evidence type="ECO:0000256" key="7">
    <source>
        <dbReference type="ARBA" id="ARBA00023136"/>
    </source>
</evidence>
<dbReference type="InterPro" id="IPR051449">
    <property type="entry name" value="ABC-2_transporter_component"/>
</dbReference>
<evidence type="ECO:0000256" key="5">
    <source>
        <dbReference type="ARBA" id="ARBA00022692"/>
    </source>
</evidence>
<comment type="similarity">
    <text evidence="2">Belongs to the ABC-2 integral membrane protein family.</text>
</comment>
<keyword evidence="5 8" id="KW-0812">Transmembrane</keyword>
<dbReference type="EMBL" id="CP014476">
    <property type="protein sequence ID" value="AMK76051.1"/>
    <property type="molecule type" value="Genomic_DNA"/>
</dbReference>
<evidence type="ECO:0000256" key="3">
    <source>
        <dbReference type="ARBA" id="ARBA00022448"/>
    </source>
</evidence>
<keyword evidence="6 8" id="KW-1133">Transmembrane helix</keyword>
<keyword evidence="11" id="KW-1185">Reference proteome</keyword>
<evidence type="ECO:0000256" key="6">
    <source>
        <dbReference type="ARBA" id="ARBA00022989"/>
    </source>
</evidence>
<dbReference type="PANTHER" id="PTHR30294:SF44">
    <property type="entry name" value="MULTIDRUG ABC TRANSPORTER PERMEASE YBHR-RELATED"/>
    <property type="match status" value="1"/>
</dbReference>
<dbReference type="PROSITE" id="PS51012">
    <property type="entry name" value="ABC_TM2"/>
    <property type="match status" value="1"/>
</dbReference>
<proteinExistence type="inferred from homology"/>
<keyword evidence="7 8" id="KW-0472">Membrane</keyword>
<feature type="transmembrane region" description="Helical" evidence="8">
    <location>
        <begin position="286"/>
        <end position="304"/>
    </location>
</feature>
<evidence type="ECO:0000313" key="10">
    <source>
        <dbReference type="EMBL" id="AMK76051.1"/>
    </source>
</evidence>
<evidence type="ECO:0000313" key="11">
    <source>
        <dbReference type="Proteomes" id="UP000030512"/>
    </source>
</evidence>
<dbReference type="InterPro" id="IPR013525">
    <property type="entry name" value="ABC2_TM"/>
</dbReference>
<gene>
    <name evidence="10" type="ORF">JT25_006015</name>
</gene>
<evidence type="ECO:0000256" key="1">
    <source>
        <dbReference type="ARBA" id="ARBA00004651"/>
    </source>
</evidence>
<keyword evidence="3" id="KW-0813">Transport</keyword>
<name>A0A126T1U8_9GAMM</name>
<dbReference type="KEGG" id="mdn:JT25_006015"/>
<feature type="domain" description="ABC transmembrane type-2" evidence="9">
    <location>
        <begin position="130"/>
        <end position="368"/>
    </location>
</feature>
<dbReference type="Gene3D" id="3.40.1710.10">
    <property type="entry name" value="abc type-2 transporter like domain"/>
    <property type="match status" value="1"/>
</dbReference>
<dbReference type="GO" id="GO:0005886">
    <property type="term" value="C:plasma membrane"/>
    <property type="evidence" value="ECO:0007669"/>
    <property type="project" value="UniProtKB-SubCell"/>
</dbReference>
<dbReference type="Proteomes" id="UP000030512">
    <property type="component" value="Chromosome"/>
</dbReference>
<keyword evidence="4" id="KW-1003">Cell membrane</keyword>
<dbReference type="AlphaFoldDB" id="A0A126T1U8"/>
<reference evidence="10 11" key="1">
    <citation type="journal article" date="2015" name="Environ. Microbiol.">
        <title>Methane oxidation coupled to nitrate reduction under hypoxia by the Gammaproteobacterium Methylomonas denitrificans, sp. nov. type strain FJG1.</title>
        <authorList>
            <person name="Kits K.D."/>
            <person name="Klotz M.G."/>
            <person name="Stein L.Y."/>
        </authorList>
    </citation>
    <scope>NUCLEOTIDE SEQUENCE [LARGE SCALE GENOMIC DNA]</scope>
    <source>
        <strain evidence="10 11">FJG1</strain>
    </source>
</reference>